<organism evidence="1 2">
    <name type="scientific">Moraxella bovis</name>
    <dbReference type="NCBI Taxonomy" id="476"/>
    <lineage>
        <taxon>Bacteria</taxon>
        <taxon>Pseudomonadati</taxon>
        <taxon>Pseudomonadota</taxon>
        <taxon>Gammaproteobacteria</taxon>
        <taxon>Moraxellales</taxon>
        <taxon>Moraxellaceae</taxon>
        <taxon>Moraxella</taxon>
    </lineage>
</organism>
<evidence type="ECO:0000313" key="1">
    <source>
        <dbReference type="EMBL" id="STY90354.1"/>
    </source>
</evidence>
<dbReference type="RefSeq" id="WP_115368707.1">
    <property type="nucleotide sequence ID" value="NZ_UGPZ01000002.1"/>
</dbReference>
<dbReference type="EMBL" id="UGPZ01000002">
    <property type="protein sequence ID" value="STY90354.1"/>
    <property type="molecule type" value="Genomic_DNA"/>
</dbReference>
<dbReference type="Proteomes" id="UP000254133">
    <property type="component" value="Unassembled WGS sequence"/>
</dbReference>
<accession>A0A378PPE9</accession>
<dbReference type="GO" id="GO:0016787">
    <property type="term" value="F:hydrolase activity"/>
    <property type="evidence" value="ECO:0007669"/>
    <property type="project" value="UniProtKB-KW"/>
</dbReference>
<dbReference type="InterPro" id="IPR029052">
    <property type="entry name" value="Metallo-depent_PP-like"/>
</dbReference>
<dbReference type="AlphaFoldDB" id="A0A378PPE9"/>
<dbReference type="SUPFAM" id="SSF56300">
    <property type="entry name" value="Metallo-dependent phosphatases"/>
    <property type="match status" value="1"/>
</dbReference>
<reference evidence="1 2" key="1">
    <citation type="submission" date="2018-06" db="EMBL/GenBank/DDBJ databases">
        <authorList>
            <consortium name="Pathogen Informatics"/>
            <person name="Doyle S."/>
        </authorList>
    </citation>
    <scope>NUCLEOTIDE SEQUENCE [LARGE SCALE GENOMIC DNA]</scope>
    <source>
        <strain evidence="1 2">NCTC9426</strain>
    </source>
</reference>
<protein>
    <submittedName>
        <fullName evidence="1">Predicted phosphoesterase or phosphohydrolase</fullName>
    </submittedName>
</protein>
<evidence type="ECO:0000313" key="2">
    <source>
        <dbReference type="Proteomes" id="UP000254133"/>
    </source>
</evidence>
<dbReference type="Gene3D" id="3.60.21.10">
    <property type="match status" value="1"/>
</dbReference>
<sequence length="219" mass="25671">MSKLFFTSDLHFSHKNIVKFCPTFRKPFENLDKMNDELIEIWNAIIKPDDVIYNLGDVSFSHDLKEIEKVLSRLNGKHHLILGNHDNLIKRHKERFLTQTKNDGNPLLSSINDYLKLTFKETKHTLILSHYPIDEWDGCHKGYYHLHGHIHDRMAKVKGKILNVGFDLHGRFLTLDDIDEFLQELPNVSHFGGDDEIVLCDDVYQNAKRIKEELLKLNE</sequence>
<name>A0A378PPE9_MORBO</name>
<gene>
    <name evidence="1" type="ORF">NCTC9426_00369</name>
</gene>
<keyword evidence="1" id="KW-0378">Hydrolase</keyword>
<proteinExistence type="predicted"/>